<protein>
    <recommendedName>
        <fullName evidence="3">SprT-like domain-containing protein</fullName>
    </recommendedName>
</protein>
<evidence type="ECO:0008006" key="3">
    <source>
        <dbReference type="Google" id="ProtNLM"/>
    </source>
</evidence>
<dbReference type="EMBL" id="GU071095">
    <property type="protein sequence ID" value="ADO97384.1"/>
    <property type="molecule type" value="Genomic_DNA"/>
</dbReference>
<dbReference type="KEGG" id="vg:10326674"/>
<sequence length="155" mass="18407">MLYLETTGYNYSQRRCEDIVLWFVAKYLPRHKLDITVNHRGLLREGVYGWCTVQDCDHRPRAFEIELHNRMDPILYTQTLLHELWHVYQHVKGNLKDKGSKRFWKGTDYSLADYSNQPWELEAMEMEIKLYHCYIGLGPESHGKGTPFPNRLTSS</sequence>
<evidence type="ECO:0000313" key="2">
    <source>
        <dbReference type="Proteomes" id="UP000006524"/>
    </source>
</evidence>
<gene>
    <name evidence="1" type="ORF">SSM2_042</name>
</gene>
<evidence type="ECO:0000313" key="1">
    <source>
        <dbReference type="EMBL" id="ADO97384.1"/>
    </source>
</evidence>
<organism evidence="1 2">
    <name type="scientific">Synechococcus phage S-SM2</name>
    <dbReference type="NCBI Taxonomy" id="444860"/>
    <lineage>
        <taxon>Viruses</taxon>
        <taxon>Duplodnaviria</taxon>
        <taxon>Heunggongvirae</taxon>
        <taxon>Uroviricota</taxon>
        <taxon>Caudoviricetes</taxon>
        <taxon>Pantevenvirales</taxon>
        <taxon>Kyanoviridae</taxon>
        <taxon>Nilusvirus</taxon>
        <taxon>Nilusvirus ssm2</taxon>
    </lineage>
</organism>
<dbReference type="Proteomes" id="UP000006524">
    <property type="component" value="Segment"/>
</dbReference>
<reference evidence="1 2" key="1">
    <citation type="journal article" date="2010" name="Environ. Microbiol.">
        <title>Genomic analysis of oceanic cyanobacterial myoviruses compared with T4-like myoviruses from diverse hosts and environments.</title>
        <authorList>
            <person name="Sullivan M.B."/>
            <person name="Huang K.H."/>
            <person name="Ignacio-Espinoza J.C."/>
            <person name="Berlin A.M."/>
            <person name="Kelly L."/>
            <person name="Weigele P.R."/>
            <person name="DeFrancesco A.S."/>
            <person name="Kern S.E."/>
            <person name="Thompson L.R."/>
            <person name="Young S."/>
            <person name="Yandava C."/>
            <person name="Fu R."/>
            <person name="Krastins B."/>
            <person name="Chase M."/>
            <person name="Sarracino D."/>
            <person name="Osburne M.S."/>
            <person name="Henn M.R."/>
            <person name="Chisholm S.W."/>
        </authorList>
    </citation>
    <scope>NUCLEOTIDE SEQUENCE [LARGE SCALE GENOMIC DNA]</scope>
    <source>
        <strain evidence="1">8017-1</strain>
    </source>
</reference>
<keyword evidence="2" id="KW-1185">Reference proteome</keyword>
<accession>E3SIT6</accession>
<dbReference type="GeneID" id="10326674"/>
<name>E3SIT6_9CAUD</name>
<proteinExistence type="predicted"/>
<dbReference type="RefSeq" id="YP_004322198.1">
    <property type="nucleotide sequence ID" value="NC_015279.1"/>
</dbReference>
<dbReference type="OrthoDB" id="23689at10239"/>